<dbReference type="PANTHER" id="PTHR23510:SF64">
    <property type="entry name" value="INNER MEMBRANE TRANSPORT PROTEIN YAJR"/>
    <property type="match status" value="1"/>
</dbReference>
<feature type="transmembrane region" description="Helical" evidence="6">
    <location>
        <begin position="952"/>
        <end position="972"/>
    </location>
</feature>
<evidence type="ECO:0000256" key="2">
    <source>
        <dbReference type="ARBA" id="ARBA00022692"/>
    </source>
</evidence>
<feature type="region of interest" description="Disordered" evidence="5">
    <location>
        <begin position="26"/>
        <end position="53"/>
    </location>
</feature>
<dbReference type="InterPro" id="IPR011701">
    <property type="entry name" value="MFS"/>
</dbReference>
<dbReference type="GO" id="GO:0016020">
    <property type="term" value="C:membrane"/>
    <property type="evidence" value="ECO:0007669"/>
    <property type="project" value="UniProtKB-SubCell"/>
</dbReference>
<feature type="transmembrane region" description="Helical" evidence="6">
    <location>
        <begin position="684"/>
        <end position="704"/>
    </location>
</feature>
<evidence type="ECO:0000313" key="7">
    <source>
        <dbReference type="EMBL" id="KAG7370293.1"/>
    </source>
</evidence>
<feature type="compositionally biased region" description="Basic and acidic residues" evidence="5">
    <location>
        <begin position="616"/>
        <end position="627"/>
    </location>
</feature>
<accession>A0A9K3LYD2</accession>
<feature type="transmembrane region" description="Helical" evidence="6">
    <location>
        <begin position="819"/>
        <end position="837"/>
    </location>
</feature>
<evidence type="ECO:0000256" key="6">
    <source>
        <dbReference type="SAM" id="Phobius"/>
    </source>
</evidence>
<feature type="transmembrane region" description="Helical" evidence="6">
    <location>
        <begin position="911"/>
        <end position="932"/>
    </location>
</feature>
<feature type="compositionally biased region" description="Low complexity" evidence="5">
    <location>
        <begin position="35"/>
        <end position="44"/>
    </location>
</feature>
<reference evidence="7" key="1">
    <citation type="journal article" date="2021" name="Sci. Rep.">
        <title>Diploid genomic architecture of Nitzschia inconspicua, an elite biomass production diatom.</title>
        <authorList>
            <person name="Oliver A."/>
            <person name="Podell S."/>
            <person name="Pinowska A."/>
            <person name="Traller J.C."/>
            <person name="Smith S.R."/>
            <person name="McClure R."/>
            <person name="Beliaev A."/>
            <person name="Bohutskyi P."/>
            <person name="Hill E.A."/>
            <person name="Rabines A."/>
            <person name="Zheng H."/>
            <person name="Allen L.Z."/>
            <person name="Kuo A."/>
            <person name="Grigoriev I.V."/>
            <person name="Allen A.E."/>
            <person name="Hazlebeck D."/>
            <person name="Allen E.E."/>
        </authorList>
    </citation>
    <scope>NUCLEOTIDE SEQUENCE</scope>
    <source>
        <strain evidence="7">Hildebrandi</strain>
    </source>
</reference>
<dbReference type="EMBL" id="JAGRRH010000005">
    <property type="protein sequence ID" value="KAG7370293.1"/>
    <property type="molecule type" value="Genomic_DNA"/>
</dbReference>
<comment type="caution">
    <text evidence="7">The sequence shown here is derived from an EMBL/GenBank/DDBJ whole genome shotgun (WGS) entry which is preliminary data.</text>
</comment>
<evidence type="ECO:0000256" key="3">
    <source>
        <dbReference type="ARBA" id="ARBA00022989"/>
    </source>
</evidence>
<feature type="region of interest" description="Disordered" evidence="5">
    <location>
        <begin position="357"/>
        <end position="386"/>
    </location>
</feature>
<dbReference type="AlphaFoldDB" id="A0A9K3LYD2"/>
<comment type="subcellular location">
    <subcellularLocation>
        <location evidence="1">Membrane</location>
        <topology evidence="1">Multi-pass membrane protein</topology>
    </subcellularLocation>
</comment>
<keyword evidence="7" id="KW-0813">Transport</keyword>
<evidence type="ECO:0000256" key="4">
    <source>
        <dbReference type="ARBA" id="ARBA00023136"/>
    </source>
</evidence>
<reference evidence="7" key="2">
    <citation type="submission" date="2021-04" db="EMBL/GenBank/DDBJ databases">
        <authorList>
            <person name="Podell S."/>
        </authorList>
    </citation>
    <scope>NUCLEOTIDE SEQUENCE</scope>
    <source>
        <strain evidence="7">Hildebrandi</strain>
    </source>
</reference>
<name>A0A9K3LYD2_9STRA</name>
<keyword evidence="4 6" id="KW-0472">Membrane</keyword>
<evidence type="ECO:0000256" key="1">
    <source>
        <dbReference type="ARBA" id="ARBA00004141"/>
    </source>
</evidence>
<feature type="transmembrane region" description="Helical" evidence="6">
    <location>
        <begin position="713"/>
        <end position="733"/>
    </location>
</feature>
<proteinExistence type="predicted"/>
<keyword evidence="2 6" id="KW-0812">Transmembrane</keyword>
<feature type="compositionally biased region" description="Polar residues" evidence="5">
    <location>
        <begin position="882"/>
        <end position="891"/>
    </location>
</feature>
<keyword evidence="8" id="KW-1185">Reference proteome</keyword>
<dbReference type="Pfam" id="PF07690">
    <property type="entry name" value="MFS_1"/>
    <property type="match status" value="1"/>
</dbReference>
<feature type="compositionally biased region" description="Acidic residues" evidence="5">
    <location>
        <begin position="372"/>
        <end position="385"/>
    </location>
</feature>
<feature type="region of interest" description="Disordered" evidence="5">
    <location>
        <begin position="616"/>
        <end position="636"/>
    </location>
</feature>
<feature type="transmembrane region" description="Helical" evidence="6">
    <location>
        <begin position="1092"/>
        <end position="1111"/>
    </location>
</feature>
<dbReference type="GO" id="GO:0022857">
    <property type="term" value="F:transmembrane transporter activity"/>
    <property type="evidence" value="ECO:0007669"/>
    <property type="project" value="InterPro"/>
</dbReference>
<organism evidence="7 8">
    <name type="scientific">Nitzschia inconspicua</name>
    <dbReference type="NCBI Taxonomy" id="303405"/>
    <lineage>
        <taxon>Eukaryota</taxon>
        <taxon>Sar</taxon>
        <taxon>Stramenopiles</taxon>
        <taxon>Ochrophyta</taxon>
        <taxon>Bacillariophyta</taxon>
        <taxon>Bacillariophyceae</taxon>
        <taxon>Bacillariophycidae</taxon>
        <taxon>Bacillariales</taxon>
        <taxon>Bacillariaceae</taxon>
        <taxon>Nitzschia</taxon>
    </lineage>
</organism>
<protein>
    <submittedName>
        <fullName evidence="7">Sugar transporter</fullName>
    </submittedName>
</protein>
<keyword evidence="3 6" id="KW-1133">Transmembrane helix</keyword>
<dbReference type="InterPro" id="IPR051068">
    <property type="entry name" value="MFS_Domain-Containing_Protein"/>
</dbReference>
<evidence type="ECO:0000256" key="5">
    <source>
        <dbReference type="SAM" id="MobiDB-lite"/>
    </source>
</evidence>
<evidence type="ECO:0000313" key="8">
    <source>
        <dbReference type="Proteomes" id="UP000693970"/>
    </source>
</evidence>
<feature type="transmembrane region" description="Helical" evidence="6">
    <location>
        <begin position="771"/>
        <end position="793"/>
    </location>
</feature>
<dbReference type="OrthoDB" id="5588846at2759"/>
<sequence length="1120" mass="125616">MSSLIVAAVDTHHSFRVSLQQATRLEVDDSRGNRNNNNNNNNNNNDDDYDDYDDNKDWSVHTVDYDAFKNKLRQFGKRRSVVRRKLRTSTLGITASELDALLGPPPAAVTRADVQAMMLPTNSFYFLQQLQQQQLQQQQWGQGHQGGSQLFGSHPMGGRIRSDTELRLPHKMMDLSDTQIMSNQRRSGLRRPPVTLLIPEDEDPIQAAEQEQIEQETTTAYVTMSDDVVDDSDDWSKSAHSSIQYIDTAGGAGIAPSTHSQRTMPFIPRLFGTNRPLKRRSIMRQLSNWERNDIVSFLSMELDKAAMFYLSQWQRLSQQYMVLTQGGYNVTATAVDELDNDAISTDDDEIEMNRTFDYVPPNNNNSNKNNINDDDDAAAADGTDDDSAKYEPWIRLGKDILELHAFCVINIVAVRQILIRFDAFARAFEGTPMMQYYMKTIKSDRGATSFRKILQHEEVLALGESYLKQLSMLQQQQQQQQQQQHSSKKNHKNAYSMIAKQFVTEQAKLQAVVASSENAEATSSTGHAPLHDTLLQSLRYYFVLGMLEDRLGFEPSYLHSRGRSLTREMKQLAEWRRHSLEPWPIDGKALAQKTAPFIGCCQLVPFGEVDSEDMHEIKEEPRSHDNQNQDVSSSPIEPVVSRQQRFNLTMALIAGFFYCMNYYIVEPSSTMYVNALGASDAMSATLIGMMPIASFLSAIAYSIWTNSSFRKPFMVSCFLMLTGNIIYSAAFNFRSLPMALAGRFMTGLGGPKCIIRRYLADTTSLNIRTSVNALFGMVVAAGSALGPGCAILLNKLDFSLELPFGSNADIVVNGMTGPGWFMATLWTLFSLLLWFGFREQDRIGLAEQMQKEEGGDEEEDNQPISNDSRHNPPDDDLMTLMSGKSSQSFDNSQYTNMDVEEDSLWKELKRVSTLVTFPVRICLGLLFAKVFVIETLVSCTSSLSKNRYGWKIQQVGLLGLANGMCVIPLSILVGKASMMYQDRFLMICLLTVGVLGMSLLIDYYDLFSNENNGHPMHHSVGPGQYVAGYFITYMSIQSFEGIIGSALSKVIPTALATGTFNSGLLATLTDTFGRSCGDLFISLMGTINIDQLMNLLFLPGVLILFTCLFMVRKYYDLLAV</sequence>
<dbReference type="Proteomes" id="UP000693970">
    <property type="component" value="Unassembled WGS sequence"/>
</dbReference>
<feature type="transmembrane region" description="Helical" evidence="6">
    <location>
        <begin position="646"/>
        <end position="664"/>
    </location>
</feature>
<dbReference type="PANTHER" id="PTHR23510">
    <property type="entry name" value="INNER MEMBRANE TRANSPORT PROTEIN YAJR"/>
    <property type="match status" value="1"/>
</dbReference>
<keyword evidence="7" id="KW-0762">Sugar transport</keyword>
<gene>
    <name evidence="7" type="ORF">IV203_028039</name>
</gene>
<feature type="region of interest" description="Disordered" evidence="5">
    <location>
        <begin position="849"/>
        <end position="891"/>
    </location>
</feature>
<feature type="transmembrane region" description="Helical" evidence="6">
    <location>
        <begin position="984"/>
        <end position="1004"/>
    </location>
</feature>